<evidence type="ECO:0000313" key="6">
    <source>
        <dbReference type="Proteomes" id="UP000695022"/>
    </source>
</evidence>
<comment type="similarity">
    <text evidence="2">Belongs to the MnmG family.</text>
</comment>
<dbReference type="Pfam" id="PF01134">
    <property type="entry name" value="GIDA"/>
    <property type="match status" value="1"/>
</dbReference>
<gene>
    <name evidence="7" type="primary">LOC106812662</name>
</gene>
<evidence type="ECO:0000256" key="3">
    <source>
        <dbReference type="ARBA" id="ARBA00022630"/>
    </source>
</evidence>
<comment type="cofactor">
    <cofactor evidence="1">
        <name>FAD</name>
        <dbReference type="ChEBI" id="CHEBI:57692"/>
    </cofactor>
</comment>
<evidence type="ECO:0000259" key="5">
    <source>
        <dbReference type="SMART" id="SM01228"/>
    </source>
</evidence>
<dbReference type="PROSITE" id="PS01280">
    <property type="entry name" value="GIDA_1"/>
    <property type="match status" value="1"/>
</dbReference>
<keyword evidence="6" id="KW-1185">Reference proteome</keyword>
<dbReference type="InterPro" id="IPR026904">
    <property type="entry name" value="MnmG_C"/>
</dbReference>
<keyword evidence="4" id="KW-0274">FAD</keyword>
<dbReference type="Gene3D" id="1.10.150.570">
    <property type="entry name" value="GidA associated domain, C-terminal subdomain"/>
    <property type="match status" value="1"/>
</dbReference>
<dbReference type="InterPro" id="IPR049312">
    <property type="entry name" value="GIDA_C_N"/>
</dbReference>
<dbReference type="PROSITE" id="PS01281">
    <property type="entry name" value="GIDA_2"/>
    <property type="match status" value="1"/>
</dbReference>
<evidence type="ECO:0000256" key="4">
    <source>
        <dbReference type="ARBA" id="ARBA00022827"/>
    </source>
</evidence>
<dbReference type="PANTHER" id="PTHR11806">
    <property type="entry name" value="GLUCOSE INHIBITED DIVISION PROTEIN A"/>
    <property type="match status" value="1"/>
</dbReference>
<dbReference type="SUPFAM" id="SSF51905">
    <property type="entry name" value="FAD/NAD(P)-binding domain"/>
    <property type="match status" value="2"/>
</dbReference>
<organism evidence="6 7">
    <name type="scientific">Priapulus caudatus</name>
    <name type="common">Priapulid worm</name>
    <dbReference type="NCBI Taxonomy" id="37621"/>
    <lineage>
        <taxon>Eukaryota</taxon>
        <taxon>Metazoa</taxon>
        <taxon>Ecdysozoa</taxon>
        <taxon>Scalidophora</taxon>
        <taxon>Priapulida</taxon>
        <taxon>Priapulimorpha</taxon>
        <taxon>Priapulimorphida</taxon>
        <taxon>Priapulidae</taxon>
        <taxon>Priapulus</taxon>
    </lineage>
</organism>
<dbReference type="RefSeq" id="XP_014672075.1">
    <property type="nucleotide sequence ID" value="XM_014816589.1"/>
</dbReference>
<evidence type="ECO:0000256" key="2">
    <source>
        <dbReference type="ARBA" id="ARBA00007653"/>
    </source>
</evidence>
<protein>
    <submittedName>
        <fullName evidence="7">Protein MTO1 homolog, mitochondrial-like</fullName>
    </submittedName>
</protein>
<proteinExistence type="inferred from homology"/>
<feature type="domain" description="tRNA uridine 5-carboxymethylaminomethyl modification enzyme C-terminal subdomain" evidence="5">
    <location>
        <begin position="531"/>
        <end position="603"/>
    </location>
</feature>
<dbReference type="InterPro" id="IPR040131">
    <property type="entry name" value="MnmG_N"/>
</dbReference>
<dbReference type="InterPro" id="IPR004416">
    <property type="entry name" value="MnmG"/>
</dbReference>
<dbReference type="Pfam" id="PF21680">
    <property type="entry name" value="GIDA_C_1st"/>
    <property type="match status" value="1"/>
</dbReference>
<dbReference type="NCBIfam" id="TIGR00136">
    <property type="entry name" value="mnmG_gidA"/>
    <property type="match status" value="1"/>
</dbReference>
<keyword evidence="3" id="KW-0285">Flavoprotein</keyword>
<dbReference type="GeneID" id="106812662"/>
<dbReference type="SMART" id="SM01228">
    <property type="entry name" value="GIDA_assoc_3"/>
    <property type="match status" value="1"/>
</dbReference>
<reference evidence="7" key="1">
    <citation type="submission" date="2025-08" db="UniProtKB">
        <authorList>
            <consortium name="RefSeq"/>
        </authorList>
    </citation>
    <scope>IDENTIFICATION</scope>
</reference>
<dbReference type="InterPro" id="IPR002218">
    <property type="entry name" value="MnmG-rel"/>
</dbReference>
<dbReference type="InterPro" id="IPR047001">
    <property type="entry name" value="MnmG_C_subdom"/>
</dbReference>
<dbReference type="InterPro" id="IPR020595">
    <property type="entry name" value="MnmG-rel_CS"/>
</dbReference>
<dbReference type="Proteomes" id="UP000695022">
    <property type="component" value="Unplaced"/>
</dbReference>
<sequence>MGADTLLLTHKIDSIGEMSCNPSFGGIGKGHLMREVDALDGLCGRICDKSGIQYKMLNRRKGPAVWGPRAQVDRKLYKKHVQAELLNMPNLTMRAAAVEDLLLDGATVQTRTDMCKERCHGVVLGDGTTVRAKTVVLTAGTFLRGEIFIGLNTTPAGRIGDQPSVGLARTIETAGFTMGRLKTGTPPRLIKETIDFSKTAVMEGDNPPVPFSFLSDKVWIKAEDQVPCHMTFTNEEVHKVIRDTLHLNKHVEEESSGPMYCPSIESKVLRFKSKTEHQVWLEPEGLDSPLVYPQGISMTMPEEHQLRAMREMRGLERVEMAQPGYGVQYDYIEPQQLRPSLETLRIENLFFAGQINGTTGYEEAAAQGLIAGINAVKKSQQQPPLLVDRTEGYIGVLIDDLTTLGTSEPYRMFTSRAEFRLVLRPDNADLRLTGKGYKAGCVSEARHSKMKRIQEKLEEATACLKSINKPLSHWWSGLRLQRSQTNHNPKSAYDMLGLAVVTMEMMAQAFPDEFSRLPLDHHVSERIKIQATYAEKEAEMMRDIVEARKDEHLLLPDDMDYSAPSLSLSNEAKKKLEAVRPHTIGAASRIQGVTPVAVVRLLQFVKRSQKETTVSTSSLSS</sequence>
<dbReference type="Gene3D" id="3.50.50.60">
    <property type="entry name" value="FAD/NAD(P)-binding domain"/>
    <property type="match status" value="2"/>
</dbReference>
<accession>A0ABM1EIQ4</accession>
<evidence type="ECO:0000313" key="7">
    <source>
        <dbReference type="RefSeq" id="XP_014672075.1"/>
    </source>
</evidence>
<name>A0ABM1EIQ4_PRICU</name>
<evidence type="ECO:0000256" key="1">
    <source>
        <dbReference type="ARBA" id="ARBA00001974"/>
    </source>
</evidence>
<dbReference type="Pfam" id="PF13932">
    <property type="entry name" value="SAM_GIDA_C"/>
    <property type="match status" value="1"/>
</dbReference>
<dbReference type="InterPro" id="IPR036188">
    <property type="entry name" value="FAD/NAD-bd_sf"/>
</dbReference>
<dbReference type="PANTHER" id="PTHR11806:SF0">
    <property type="entry name" value="PROTEIN MTO1 HOMOLOG, MITOCHONDRIAL"/>
    <property type="match status" value="1"/>
</dbReference>
<dbReference type="InterPro" id="IPR044920">
    <property type="entry name" value="MnmG_C_subdom_sf"/>
</dbReference>